<dbReference type="CDD" id="cd01467">
    <property type="entry name" value="vWA_BatA_type"/>
    <property type="match status" value="1"/>
</dbReference>
<dbReference type="InterPro" id="IPR036465">
    <property type="entry name" value="vWFA_dom_sf"/>
</dbReference>
<dbReference type="SMART" id="SM00327">
    <property type="entry name" value="VWA"/>
    <property type="match status" value="1"/>
</dbReference>
<keyword evidence="1" id="KW-0812">Transmembrane</keyword>
<dbReference type="InterPro" id="IPR050768">
    <property type="entry name" value="UPF0353/GerABKA_families"/>
</dbReference>
<organism evidence="3">
    <name type="scientific">hydrothermal vent metagenome</name>
    <dbReference type="NCBI Taxonomy" id="652676"/>
    <lineage>
        <taxon>unclassified sequences</taxon>
        <taxon>metagenomes</taxon>
        <taxon>ecological metagenomes</taxon>
    </lineage>
</organism>
<keyword evidence="1" id="KW-0472">Membrane</keyword>
<dbReference type="PROSITE" id="PS50234">
    <property type="entry name" value="VWFA"/>
    <property type="match status" value="1"/>
</dbReference>
<keyword evidence="1" id="KW-1133">Transmembrane helix</keyword>
<evidence type="ECO:0000259" key="2">
    <source>
        <dbReference type="PROSITE" id="PS50234"/>
    </source>
</evidence>
<dbReference type="PANTHER" id="PTHR22550">
    <property type="entry name" value="SPORE GERMINATION PROTEIN"/>
    <property type="match status" value="1"/>
</dbReference>
<dbReference type="InterPro" id="IPR002035">
    <property type="entry name" value="VWF_A"/>
</dbReference>
<dbReference type="Pfam" id="PF00092">
    <property type="entry name" value="VWA"/>
    <property type="match status" value="1"/>
</dbReference>
<dbReference type="EMBL" id="UOFF01000406">
    <property type="protein sequence ID" value="VAW57510.1"/>
    <property type="molecule type" value="Genomic_DNA"/>
</dbReference>
<dbReference type="AlphaFoldDB" id="A0A3B0WYJ5"/>
<proteinExistence type="predicted"/>
<dbReference type="Gene3D" id="3.40.50.410">
    <property type="entry name" value="von Willebrand factor, type A domain"/>
    <property type="match status" value="1"/>
</dbReference>
<dbReference type="SUPFAM" id="SSF53300">
    <property type="entry name" value="vWA-like"/>
    <property type="match status" value="1"/>
</dbReference>
<sequence>MISLSNIQFIWPWVFLLLPLPLILRAVLPTSNENQDMPLHVPFMSDFNAQPQRAGFINKNKWLSIFASVAWLCLILAASKPQWLGERIDIPVSGRDLMMAVDLSGSMAAKDFEINGQTINRLQAVKLVAGDFIEHRKGDRIGLILFGQQAYLQTPLTFDTKTINIMLQESLIGIAGKMTAIGDAIGLAVKRLDGKSAEKQVLILLTDGANTAGEMPPLKAAELAADQKLKIYTIGIGAASMKVGGMFFNKTVKNTEIDEKTLHEIAQATGGQYFRAHNTNELNKIYALIDELEPVEQEGQSFRPIISLYVWPLTLALLISIAIALLPSITQISHKITGFFSMGSSTDG</sequence>
<gene>
    <name evidence="3" type="ORF">MNBD_GAMMA07-1900</name>
</gene>
<evidence type="ECO:0000256" key="1">
    <source>
        <dbReference type="SAM" id="Phobius"/>
    </source>
</evidence>
<feature type="domain" description="VWFA" evidence="2">
    <location>
        <begin position="96"/>
        <end position="292"/>
    </location>
</feature>
<evidence type="ECO:0000313" key="3">
    <source>
        <dbReference type="EMBL" id="VAW57510.1"/>
    </source>
</evidence>
<name>A0A3B0WYJ5_9ZZZZ</name>
<feature type="transmembrane region" description="Helical" evidence="1">
    <location>
        <begin position="308"/>
        <end position="326"/>
    </location>
</feature>
<reference evidence="3" key="1">
    <citation type="submission" date="2018-06" db="EMBL/GenBank/DDBJ databases">
        <authorList>
            <person name="Zhirakovskaya E."/>
        </authorList>
    </citation>
    <scope>NUCLEOTIDE SEQUENCE</scope>
</reference>
<feature type="transmembrane region" description="Helical" evidence="1">
    <location>
        <begin position="62"/>
        <end position="79"/>
    </location>
</feature>
<dbReference type="InterPro" id="IPR033881">
    <property type="entry name" value="vWA_BatA_type"/>
</dbReference>
<accession>A0A3B0WYJ5</accession>
<dbReference type="PANTHER" id="PTHR22550:SF18">
    <property type="entry name" value="VWFA DOMAIN-CONTAINING PROTEIN"/>
    <property type="match status" value="1"/>
</dbReference>
<protein>
    <submittedName>
        <fullName evidence="3">Aerotolerance protein BatA</fullName>
    </submittedName>
</protein>